<reference evidence="1 2" key="1">
    <citation type="submission" date="2022-03" db="EMBL/GenBank/DDBJ databases">
        <authorList>
            <person name="Macdonald S."/>
            <person name="Ahmed S."/>
            <person name="Newling K."/>
        </authorList>
    </citation>
    <scope>NUCLEOTIDE SEQUENCE [LARGE SCALE GENOMIC DNA]</scope>
</reference>
<organism evidence="1 2">
    <name type="scientific">Eruca vesicaria subsp. sativa</name>
    <name type="common">Garden rocket</name>
    <name type="synonym">Eruca sativa</name>
    <dbReference type="NCBI Taxonomy" id="29727"/>
    <lineage>
        <taxon>Eukaryota</taxon>
        <taxon>Viridiplantae</taxon>
        <taxon>Streptophyta</taxon>
        <taxon>Embryophyta</taxon>
        <taxon>Tracheophyta</taxon>
        <taxon>Spermatophyta</taxon>
        <taxon>Magnoliopsida</taxon>
        <taxon>eudicotyledons</taxon>
        <taxon>Gunneridae</taxon>
        <taxon>Pentapetalae</taxon>
        <taxon>rosids</taxon>
        <taxon>malvids</taxon>
        <taxon>Brassicales</taxon>
        <taxon>Brassicaceae</taxon>
        <taxon>Brassiceae</taxon>
        <taxon>Eruca</taxon>
    </lineage>
</organism>
<gene>
    <name evidence="1" type="ORF">ERUC_LOCUS21799</name>
</gene>
<comment type="caution">
    <text evidence="1">The sequence shown here is derived from an EMBL/GenBank/DDBJ whole genome shotgun (WGS) entry which is preliminary data.</text>
</comment>
<accession>A0ABC8KC26</accession>
<proteinExistence type="predicted"/>
<evidence type="ECO:0000313" key="1">
    <source>
        <dbReference type="EMBL" id="CAH8356044.1"/>
    </source>
</evidence>
<sequence length="143" mass="16583">MSELISARMYSEDGVRLADKLYRRGNFKGALDILRTLTFVFPNTSTNHRKISQVHLAHEIHWRQFLNIVAKLAPERNKSVAAKLALRIINTAWMILCDPDRSRARNVEQGFRNMFREDEMHVQSVREGKRPCVDIIDTDSDSD</sequence>
<keyword evidence="2" id="KW-1185">Reference proteome</keyword>
<dbReference type="AlphaFoldDB" id="A0ABC8KC26"/>
<dbReference type="EMBL" id="CAKOAT010215154">
    <property type="protein sequence ID" value="CAH8356044.1"/>
    <property type="molecule type" value="Genomic_DNA"/>
</dbReference>
<evidence type="ECO:0000313" key="2">
    <source>
        <dbReference type="Proteomes" id="UP001642260"/>
    </source>
</evidence>
<name>A0ABC8KC26_ERUVS</name>
<protein>
    <submittedName>
        <fullName evidence="1">Uncharacterized protein</fullName>
    </submittedName>
</protein>
<dbReference type="Proteomes" id="UP001642260">
    <property type="component" value="Unassembled WGS sequence"/>
</dbReference>